<feature type="signal peptide" evidence="1">
    <location>
        <begin position="1"/>
        <end position="23"/>
    </location>
</feature>
<dbReference type="PANTHER" id="PTHR35333">
    <property type="entry name" value="BETA-LACTAMASE"/>
    <property type="match status" value="1"/>
</dbReference>
<organism evidence="2 3">
    <name type="scientific">Mycolicibacterium vanbaalenii</name>
    <name type="common">Mycobacterium vanbaalenii</name>
    <dbReference type="NCBI Taxonomy" id="110539"/>
    <lineage>
        <taxon>Bacteria</taxon>
        <taxon>Bacillati</taxon>
        <taxon>Actinomycetota</taxon>
        <taxon>Actinomycetes</taxon>
        <taxon>Mycobacteriales</taxon>
        <taxon>Mycobacteriaceae</taxon>
        <taxon>Mycolicibacterium</taxon>
    </lineage>
</organism>
<dbReference type="PANTHER" id="PTHR35333:SF3">
    <property type="entry name" value="BETA-LACTAMASE-TYPE TRANSPEPTIDASE FOLD CONTAINING PROTEIN"/>
    <property type="match status" value="1"/>
</dbReference>
<gene>
    <name evidence="2" type="primary">lppW_2</name>
    <name evidence="2" type="ORF">AELLOGFF_02502</name>
</gene>
<dbReference type="PROSITE" id="PS51257">
    <property type="entry name" value="PROKAR_LIPOPROTEIN"/>
    <property type="match status" value="1"/>
</dbReference>
<reference evidence="2 3" key="1">
    <citation type="submission" date="2019-11" db="EMBL/GenBank/DDBJ databases">
        <authorList>
            <person name="Holert J."/>
        </authorList>
    </citation>
    <scope>NUCLEOTIDE SEQUENCE [LARGE SCALE GENOMIC DNA]</scope>
    <source>
        <strain evidence="2">BC8_1</strain>
    </source>
</reference>
<dbReference type="InterPro" id="IPR012338">
    <property type="entry name" value="Beta-lactam/transpept-like"/>
</dbReference>
<dbReference type="GO" id="GO:0008800">
    <property type="term" value="F:beta-lactamase activity"/>
    <property type="evidence" value="ECO:0007669"/>
    <property type="project" value="InterPro"/>
</dbReference>
<keyword evidence="3" id="KW-1185">Reference proteome</keyword>
<dbReference type="Proteomes" id="UP000430146">
    <property type="component" value="Unassembled WGS sequence"/>
</dbReference>
<keyword evidence="1" id="KW-0732">Signal</keyword>
<dbReference type="GO" id="GO:0030655">
    <property type="term" value="P:beta-lactam antibiotic catabolic process"/>
    <property type="evidence" value="ECO:0007669"/>
    <property type="project" value="InterPro"/>
</dbReference>
<feature type="chain" id="PRO_5024931538" evidence="1">
    <location>
        <begin position="24"/>
        <end position="313"/>
    </location>
</feature>
<protein>
    <submittedName>
        <fullName evidence="2">Lipoprotein LppW</fullName>
    </submittedName>
</protein>
<dbReference type="GO" id="GO:0046677">
    <property type="term" value="P:response to antibiotic"/>
    <property type="evidence" value="ECO:0007669"/>
    <property type="project" value="InterPro"/>
</dbReference>
<dbReference type="InterPro" id="IPR000871">
    <property type="entry name" value="Beta-lactam_class-A"/>
</dbReference>
<dbReference type="RefSeq" id="WP_159228847.1">
    <property type="nucleotide sequence ID" value="NZ_CACSIP010000002.1"/>
</dbReference>
<dbReference type="OrthoDB" id="4981298at2"/>
<sequence length="313" mass="32892">MRRRPLRLVTTMTAAALAVVVIAGCGAQVHGSPPAPSGPPRTVVAPLGALAPLPEVPPDAPSAGFVGLADRQRQATDQAAAAGADVTAAVLDRNTGQLVTNGNSMTIAIASVVKLFIADDLLLQVSRGETTLSPEDRRSLDVMLRSSDDSAAEVFWNRSGGSAIINRVVARYRLGATRPPGNDRWFNTVSTATDLVRYYDMLLAGTGGLPPEQAEVILSDLAASTPTAPDGMVPGGIYPQRFGIPEGIFAEPVAVKQGWMCCIGADWMHLSTGVVGPDRRYVMVIASMQAADDDTARQTITEAVQTMFPSGRI</sequence>
<dbReference type="AlphaFoldDB" id="A0A5S9NGF9"/>
<accession>A0A5S9NGF9</accession>
<proteinExistence type="predicted"/>
<evidence type="ECO:0000313" key="3">
    <source>
        <dbReference type="Proteomes" id="UP000430146"/>
    </source>
</evidence>
<keyword evidence="2" id="KW-0449">Lipoprotein</keyword>
<evidence type="ECO:0000313" key="2">
    <source>
        <dbReference type="EMBL" id="CAA0089203.1"/>
    </source>
</evidence>
<evidence type="ECO:0000256" key="1">
    <source>
        <dbReference type="SAM" id="SignalP"/>
    </source>
</evidence>
<dbReference type="Gene3D" id="3.40.710.10">
    <property type="entry name" value="DD-peptidase/beta-lactamase superfamily"/>
    <property type="match status" value="1"/>
</dbReference>
<dbReference type="SUPFAM" id="SSF56601">
    <property type="entry name" value="beta-lactamase/transpeptidase-like"/>
    <property type="match status" value="1"/>
</dbReference>
<dbReference type="EMBL" id="CACSIP010000002">
    <property type="protein sequence ID" value="CAA0089203.1"/>
    <property type="molecule type" value="Genomic_DNA"/>
</dbReference>
<name>A0A5S9NGF9_MYCVN</name>